<feature type="region of interest" description="Disordered" evidence="1">
    <location>
        <begin position="227"/>
        <end position="264"/>
    </location>
</feature>
<feature type="region of interest" description="Disordered" evidence="1">
    <location>
        <begin position="380"/>
        <end position="400"/>
    </location>
</feature>
<dbReference type="RefSeq" id="YP_010776360.1">
    <property type="nucleotide sequence ID" value="NC_075034.1"/>
</dbReference>
<sequence length="520" mass="60143">MQNNYYCDMFPAEIIFGSNNTHRSNSSLSDVLKYLVPEKNVSHPIKTDSSYISCLKDHLENQKETYPFSYKGYSFTIYKPYRFNWAAKIIIPDNHVDYNASDYSLEKIYTVHNGVCRVFNTFVIKTDGKYDYCLLRESYQDLDESCFIYRDFNFIKKEAMTLIDQMCQRQNLYLAGRRNTHQSQNSIPMYTFSNKSHLINDQLINQLMSQFDAGKVDFVVDFSESSVPQHQTRSEPQHQTRSVPQHQTRSVPQHQTRSVPVCQDKSQTNQYNIKKDNENYMDIFAKIIGTDSKNIHNDEAYYTDIYNKIMGSGEKNTEKNTTANYYMDLFSNIMNYNKSENKSDKQSQSQSKTIDQSTKYDPNELIDRVLNLMQPAIVKNTESNTNTNSTQVTKDGVEISDFDEMEGYDYIPSYNSSEFIEKMNQSESQPILSEESYCCDNHNSNKTVYSETISDHSEQDNSEHNTTSSDISGDSYSSNASDDDMPSLLSESDNDSIDKNEDAWKSTTWNEYINANVSVE</sequence>
<dbReference type="KEGG" id="vg:80512971"/>
<organism evidence="2 3">
    <name type="scientific">Powai lake megavirus</name>
    <dbReference type="NCBI Taxonomy" id="1842663"/>
    <lineage>
        <taxon>Viruses</taxon>
        <taxon>Varidnaviria</taxon>
        <taxon>Bamfordvirae</taxon>
        <taxon>Nucleocytoviricota</taxon>
        <taxon>Megaviricetes</taxon>
        <taxon>Imitervirales</taxon>
        <taxon>Mimiviridae</taxon>
        <taxon>Megamimivirinae</taxon>
        <taxon>Megavirus</taxon>
        <taxon>Megavirus powaiense</taxon>
    </lineage>
</organism>
<feature type="compositionally biased region" description="Basic and acidic residues" evidence="1">
    <location>
        <begin position="453"/>
        <end position="463"/>
    </location>
</feature>
<proteinExistence type="predicted"/>
<feature type="compositionally biased region" description="Low complexity" evidence="1">
    <location>
        <begin position="346"/>
        <end position="359"/>
    </location>
</feature>
<protein>
    <submittedName>
        <fullName evidence="2">Uncharacterized protein</fullName>
    </submittedName>
</protein>
<feature type="region of interest" description="Disordered" evidence="1">
    <location>
        <begin position="339"/>
        <end position="360"/>
    </location>
</feature>
<keyword evidence="3" id="KW-1185">Reference proteome</keyword>
<feature type="compositionally biased region" description="Low complexity" evidence="1">
    <location>
        <begin position="468"/>
        <end position="480"/>
    </location>
</feature>
<evidence type="ECO:0000313" key="3">
    <source>
        <dbReference type="Proteomes" id="UP000241365"/>
    </source>
</evidence>
<dbReference type="Proteomes" id="UP000241365">
    <property type="component" value="Segment"/>
</dbReference>
<feature type="region of interest" description="Disordered" evidence="1">
    <location>
        <begin position="451"/>
        <end position="505"/>
    </location>
</feature>
<evidence type="ECO:0000313" key="2">
    <source>
        <dbReference type="EMBL" id="ANB50609.1"/>
    </source>
</evidence>
<dbReference type="EMBL" id="KU877344">
    <property type="protein sequence ID" value="ANB50609.1"/>
    <property type="molecule type" value="Genomic_DNA"/>
</dbReference>
<accession>A0A167RF26</accession>
<feature type="compositionally biased region" description="Low complexity" evidence="1">
    <location>
        <begin position="380"/>
        <end position="390"/>
    </location>
</feature>
<reference evidence="2 3" key="1">
    <citation type="journal article" date="2016" name="Genome Announc.">
        <title>Complete Genome Sequence of a New Megavirus Family Member Isolated from an Inland Water Lake for the First Time in India.</title>
        <authorList>
            <person name="Chatterjee A."/>
            <person name="Ali F."/>
            <person name="Bange D."/>
            <person name="Kondabagil K."/>
        </authorList>
    </citation>
    <scope>NUCLEOTIDE SEQUENCE [LARGE SCALE GENOMIC DNA]</scope>
    <source>
        <strain evidence="2">1</strain>
    </source>
</reference>
<feature type="compositionally biased region" description="Polar residues" evidence="1">
    <location>
        <begin position="239"/>
        <end position="264"/>
    </location>
</feature>
<evidence type="ECO:0000256" key="1">
    <source>
        <dbReference type="SAM" id="MobiDB-lite"/>
    </source>
</evidence>
<name>A0A167RF26_9VIRU</name>
<dbReference type="GeneID" id="80512971"/>